<accession>A0A0V1KJM6</accession>
<dbReference type="Proteomes" id="UP000054721">
    <property type="component" value="Unassembled WGS sequence"/>
</dbReference>
<evidence type="ECO:0000313" key="2">
    <source>
        <dbReference type="Proteomes" id="UP000054721"/>
    </source>
</evidence>
<dbReference type="EMBL" id="JYDW01000763">
    <property type="protein sequence ID" value="KRZ47469.1"/>
    <property type="molecule type" value="Genomic_DNA"/>
</dbReference>
<keyword evidence="2" id="KW-1185">Reference proteome</keyword>
<protein>
    <submittedName>
        <fullName evidence="1">Uncharacterized protein</fullName>
    </submittedName>
</protein>
<proteinExistence type="predicted"/>
<dbReference type="AlphaFoldDB" id="A0A0V1KJM6"/>
<name>A0A0V1KJM6_9BILA</name>
<comment type="caution">
    <text evidence="1">The sequence shown here is derived from an EMBL/GenBank/DDBJ whole genome shotgun (WGS) entry which is preliminary data.</text>
</comment>
<organism evidence="1 2">
    <name type="scientific">Trichinella nativa</name>
    <dbReference type="NCBI Taxonomy" id="6335"/>
    <lineage>
        <taxon>Eukaryota</taxon>
        <taxon>Metazoa</taxon>
        <taxon>Ecdysozoa</taxon>
        <taxon>Nematoda</taxon>
        <taxon>Enoplea</taxon>
        <taxon>Dorylaimia</taxon>
        <taxon>Trichinellida</taxon>
        <taxon>Trichinellidae</taxon>
        <taxon>Trichinella</taxon>
    </lineage>
</organism>
<evidence type="ECO:0000313" key="1">
    <source>
        <dbReference type="EMBL" id="KRZ47469.1"/>
    </source>
</evidence>
<gene>
    <name evidence="1" type="ORF">T02_1426</name>
</gene>
<dbReference type="OrthoDB" id="10382531at2759"/>
<reference evidence="1 2" key="1">
    <citation type="submission" date="2015-05" db="EMBL/GenBank/DDBJ databases">
        <title>Evolution of Trichinella species and genotypes.</title>
        <authorList>
            <person name="Korhonen P.K."/>
            <person name="Edoardo P."/>
            <person name="Giuseppe L.R."/>
            <person name="Gasser R.B."/>
        </authorList>
    </citation>
    <scope>NUCLEOTIDE SEQUENCE [LARGE SCALE GENOMIC DNA]</scope>
    <source>
        <strain evidence="1">ISS10</strain>
    </source>
</reference>
<sequence>MGRETRTMFEKGICVKSSIVQYSDITPGNELQS</sequence>